<dbReference type="InterPro" id="IPR037050">
    <property type="entry name" value="DUF1254_sf"/>
</dbReference>
<dbReference type="InterPro" id="IPR037049">
    <property type="entry name" value="DUF1214_C_sf"/>
</dbReference>
<name>A0AAX3DZP3_RHOPL</name>
<evidence type="ECO:0000313" key="6">
    <source>
        <dbReference type="Proteomes" id="UP001163166"/>
    </source>
</evidence>
<dbReference type="RefSeq" id="WP_264075287.1">
    <property type="nucleotide sequence ID" value="NZ_CP076676.1"/>
</dbReference>
<dbReference type="Gene3D" id="2.60.40.1610">
    <property type="entry name" value="Domain of unknown function DUF1254"/>
    <property type="match status" value="1"/>
</dbReference>
<dbReference type="PANTHER" id="PTHR36509:SF2">
    <property type="entry name" value="BLL3101 PROTEIN"/>
    <property type="match status" value="1"/>
</dbReference>
<reference evidence="5" key="1">
    <citation type="journal article" date="2022" name="Biol. Control">
        <title>In silico genomic analysis of Rhodopseudomonas palustris strains revealed potential biocontrol agents and crop yield enhancers.</title>
        <authorList>
            <person name="Surachat K."/>
            <person name="Kantachote D."/>
            <person name="Deachamag P."/>
            <person name="Wonglapsuwan M."/>
        </authorList>
    </citation>
    <scope>NUCLEOTIDE SEQUENCE</scope>
    <source>
        <strain evidence="5">TLS06</strain>
    </source>
</reference>
<feature type="signal peptide" evidence="2">
    <location>
        <begin position="1"/>
        <end position="25"/>
    </location>
</feature>
<dbReference type="Proteomes" id="UP001163166">
    <property type="component" value="Chromosome"/>
</dbReference>
<dbReference type="InterPro" id="IPR010679">
    <property type="entry name" value="DUF1254"/>
</dbReference>
<dbReference type="PANTHER" id="PTHR36509">
    <property type="entry name" value="BLL3101 PROTEIN"/>
    <property type="match status" value="1"/>
</dbReference>
<sequence length="478" mass="52090">MIGWLKAMSAAATAALLLMTAPARSEPAPVSDEEALSLGIDAYLYFYPLVTMDLTRKQSTNIEAGKEFGKGPMNSFVSVPAYPPADFRTIVRPNFDTLYSIAWLDLSREPMVVTAPDTNGRYYLLPMLDMWTDVFASPGWRTTGTQAQKFLITAPGWSGTVPAGMQRIEASTPIIWIIGRTKTDGPADYAAVHQIQAGYTATPLSQWGKPPGPAPAFLPDPAIDMKTPPKQQVDSMPAGQFFAYAAELLKQNPPHITDQPIIARLRRIGLEPGKNFDLDKAAPNVRKALGAAPAEALKLMSWKMPTMARVTNGWSMNIDTMGVYGNYYLKRAIVAQFGLGANVPEDAIYPVNIADETGKPLDGTSNYVLRFQKGATPPVDAFWSLTLYDSDGFPVPNALQRQALSSWMPLKPNADGSLDLLIQNASPGAEHDSNWLPAPKGPFTLTMRMYAPKQEALTGRWAPPPVTRVQPPTPLGQQ</sequence>
<dbReference type="Pfam" id="PF06742">
    <property type="entry name" value="DUF1214"/>
    <property type="match status" value="1"/>
</dbReference>
<dbReference type="Gene3D" id="2.60.120.600">
    <property type="entry name" value="Domain of unknown function DUF1214, C-terminal domain"/>
    <property type="match status" value="1"/>
</dbReference>
<dbReference type="AlphaFoldDB" id="A0AAX3DZP3"/>
<evidence type="ECO:0000256" key="2">
    <source>
        <dbReference type="SAM" id="SignalP"/>
    </source>
</evidence>
<proteinExistence type="predicted"/>
<dbReference type="Pfam" id="PF06863">
    <property type="entry name" value="DUF1254"/>
    <property type="match status" value="1"/>
</dbReference>
<evidence type="ECO:0000256" key="1">
    <source>
        <dbReference type="SAM" id="MobiDB-lite"/>
    </source>
</evidence>
<feature type="domain" description="DUF1214" evidence="3">
    <location>
        <begin position="347"/>
        <end position="454"/>
    </location>
</feature>
<gene>
    <name evidence="5" type="ORF">KQX62_02400</name>
</gene>
<keyword evidence="2" id="KW-0732">Signal</keyword>
<dbReference type="InterPro" id="IPR010621">
    <property type="entry name" value="DUF1214"/>
</dbReference>
<evidence type="ECO:0000313" key="5">
    <source>
        <dbReference type="EMBL" id="UYO40184.1"/>
    </source>
</evidence>
<protein>
    <submittedName>
        <fullName evidence="5">DUF1254 domain-containing protein</fullName>
    </submittedName>
</protein>
<feature type="chain" id="PRO_5043780077" evidence="2">
    <location>
        <begin position="26"/>
        <end position="478"/>
    </location>
</feature>
<feature type="domain" description="DUF1254" evidence="4">
    <location>
        <begin position="73"/>
        <end position="203"/>
    </location>
</feature>
<dbReference type="SUPFAM" id="SSF160935">
    <property type="entry name" value="VPA0735-like"/>
    <property type="match status" value="1"/>
</dbReference>
<dbReference type="EMBL" id="CP076676">
    <property type="protein sequence ID" value="UYO40184.1"/>
    <property type="molecule type" value="Genomic_DNA"/>
</dbReference>
<feature type="compositionally biased region" description="Pro residues" evidence="1">
    <location>
        <begin position="462"/>
        <end position="478"/>
    </location>
</feature>
<evidence type="ECO:0000259" key="3">
    <source>
        <dbReference type="Pfam" id="PF06742"/>
    </source>
</evidence>
<feature type="region of interest" description="Disordered" evidence="1">
    <location>
        <begin position="459"/>
        <end position="478"/>
    </location>
</feature>
<evidence type="ECO:0000259" key="4">
    <source>
        <dbReference type="Pfam" id="PF06863"/>
    </source>
</evidence>
<organism evidence="5 6">
    <name type="scientific">Rhodopseudomonas palustris</name>
    <dbReference type="NCBI Taxonomy" id="1076"/>
    <lineage>
        <taxon>Bacteria</taxon>
        <taxon>Pseudomonadati</taxon>
        <taxon>Pseudomonadota</taxon>
        <taxon>Alphaproteobacteria</taxon>
        <taxon>Hyphomicrobiales</taxon>
        <taxon>Nitrobacteraceae</taxon>
        <taxon>Rhodopseudomonas</taxon>
    </lineage>
</organism>
<accession>A0AAX3DZP3</accession>